<evidence type="ECO:0000256" key="1">
    <source>
        <dbReference type="ARBA" id="ARBA00022714"/>
    </source>
</evidence>
<evidence type="ECO:0000256" key="4">
    <source>
        <dbReference type="ARBA" id="ARBA00023014"/>
    </source>
</evidence>
<dbReference type="PANTHER" id="PTHR40261:SF1">
    <property type="entry name" value="RIESKE DOMAIN-CONTAINING PROTEIN"/>
    <property type="match status" value="1"/>
</dbReference>
<dbReference type="InterPro" id="IPR017941">
    <property type="entry name" value="Rieske_2Fe-2S"/>
</dbReference>
<evidence type="ECO:0000313" key="6">
    <source>
        <dbReference type="EMBL" id="RCX10270.1"/>
    </source>
</evidence>
<proteinExistence type="predicted"/>
<keyword evidence="4" id="KW-0411">Iron-sulfur</keyword>
<dbReference type="AlphaFoldDB" id="A0A369ALM7"/>
<keyword evidence="3" id="KW-0408">Iron</keyword>
<comment type="caution">
    <text evidence="6">The sequence shown here is derived from an EMBL/GenBank/DDBJ whole genome shotgun (WGS) entry which is preliminary data.</text>
</comment>
<reference evidence="6 7" key="1">
    <citation type="submission" date="2018-07" db="EMBL/GenBank/DDBJ databases">
        <title>Genomic Encyclopedia of Type Strains, Phase IV (KMG-IV): sequencing the most valuable type-strain genomes for metagenomic binning, comparative biology and taxonomic classification.</title>
        <authorList>
            <person name="Goeker M."/>
        </authorList>
    </citation>
    <scope>NUCLEOTIDE SEQUENCE [LARGE SCALE GENOMIC DNA]</scope>
    <source>
        <strain evidence="6 7">DSM 100911</strain>
    </source>
</reference>
<gene>
    <name evidence="6" type="ORF">DFR45_103257</name>
</gene>
<evidence type="ECO:0000256" key="2">
    <source>
        <dbReference type="ARBA" id="ARBA00022723"/>
    </source>
</evidence>
<dbReference type="Gene3D" id="2.102.10.10">
    <property type="entry name" value="Rieske [2Fe-2S] iron-sulphur domain"/>
    <property type="match status" value="1"/>
</dbReference>
<dbReference type="OrthoDB" id="9794779at2"/>
<keyword evidence="7" id="KW-1185">Reference proteome</keyword>
<dbReference type="Pfam" id="PF00355">
    <property type="entry name" value="Rieske"/>
    <property type="match status" value="1"/>
</dbReference>
<dbReference type="RefSeq" id="WP_114482955.1">
    <property type="nucleotide sequence ID" value="NZ_QPJU01000003.1"/>
</dbReference>
<keyword evidence="2" id="KW-0479">Metal-binding</keyword>
<protein>
    <submittedName>
        <fullName evidence="6">Nitrite reductase/ring-hydroxylating ferredoxin subunit</fullName>
    </submittedName>
</protein>
<sequence>MSSVPAESIAIPLCRSSELQERGLAVPFDVVYGGQTCRAFAIRFEGQVHAYLNRCTHIAMEMDYQPDRFFDASGQWLLCATHGAAYAPASGACAGGPCRGGLVKIAVSEADGVVRWHTAHNLRPAEF</sequence>
<evidence type="ECO:0000256" key="3">
    <source>
        <dbReference type="ARBA" id="ARBA00023004"/>
    </source>
</evidence>
<evidence type="ECO:0000313" key="7">
    <source>
        <dbReference type="Proteomes" id="UP000252174"/>
    </source>
</evidence>
<dbReference type="GO" id="GO:0046872">
    <property type="term" value="F:metal ion binding"/>
    <property type="evidence" value="ECO:0007669"/>
    <property type="project" value="UniProtKB-KW"/>
</dbReference>
<dbReference type="PROSITE" id="PS51296">
    <property type="entry name" value="RIESKE"/>
    <property type="match status" value="1"/>
</dbReference>
<feature type="domain" description="Rieske" evidence="5">
    <location>
        <begin position="11"/>
        <end position="116"/>
    </location>
</feature>
<keyword evidence="1" id="KW-0001">2Fe-2S</keyword>
<name>A0A369ALM7_9BURK</name>
<accession>A0A369ALM7</accession>
<evidence type="ECO:0000259" key="5">
    <source>
        <dbReference type="PROSITE" id="PS51296"/>
    </source>
</evidence>
<dbReference type="EMBL" id="QPJU01000003">
    <property type="protein sequence ID" value="RCX10270.1"/>
    <property type="molecule type" value="Genomic_DNA"/>
</dbReference>
<dbReference type="InterPro" id="IPR036922">
    <property type="entry name" value="Rieske_2Fe-2S_sf"/>
</dbReference>
<dbReference type="GO" id="GO:0051537">
    <property type="term" value="F:2 iron, 2 sulfur cluster binding"/>
    <property type="evidence" value="ECO:0007669"/>
    <property type="project" value="UniProtKB-KW"/>
</dbReference>
<dbReference type="Proteomes" id="UP000252174">
    <property type="component" value="Unassembled WGS sequence"/>
</dbReference>
<organism evidence="6 7">
    <name type="scientific">Extensimonas vulgaris</name>
    <dbReference type="NCBI Taxonomy" id="1031594"/>
    <lineage>
        <taxon>Bacteria</taxon>
        <taxon>Pseudomonadati</taxon>
        <taxon>Pseudomonadota</taxon>
        <taxon>Betaproteobacteria</taxon>
        <taxon>Burkholderiales</taxon>
        <taxon>Comamonadaceae</taxon>
        <taxon>Extensimonas</taxon>
    </lineage>
</organism>
<dbReference type="SUPFAM" id="SSF50022">
    <property type="entry name" value="ISP domain"/>
    <property type="match status" value="1"/>
</dbReference>
<dbReference type="CDD" id="cd03467">
    <property type="entry name" value="Rieske"/>
    <property type="match status" value="1"/>
</dbReference>
<dbReference type="PANTHER" id="PTHR40261">
    <property type="match status" value="1"/>
</dbReference>